<dbReference type="RefSeq" id="WP_255038959.1">
    <property type="nucleotide sequence ID" value="NZ_RJUF01000181.1"/>
</dbReference>
<proteinExistence type="predicted"/>
<dbReference type="Pfam" id="PF00117">
    <property type="entry name" value="GATase"/>
    <property type="match status" value="1"/>
</dbReference>
<dbReference type="EMBL" id="RJUF01000181">
    <property type="protein sequence ID" value="MCP9765269.1"/>
    <property type="molecule type" value="Genomic_DNA"/>
</dbReference>
<dbReference type="PANTHER" id="PTHR42695">
    <property type="entry name" value="GLUTAMINE AMIDOTRANSFERASE YLR126C-RELATED"/>
    <property type="match status" value="1"/>
</dbReference>
<dbReference type="SUPFAM" id="SSF52317">
    <property type="entry name" value="Class I glutamine amidotransferase-like"/>
    <property type="match status" value="1"/>
</dbReference>
<organism evidence="2 3">
    <name type="scientific">Lacihabitans soyangensis</name>
    <dbReference type="NCBI Taxonomy" id="869394"/>
    <lineage>
        <taxon>Bacteria</taxon>
        <taxon>Pseudomonadati</taxon>
        <taxon>Bacteroidota</taxon>
        <taxon>Cytophagia</taxon>
        <taxon>Cytophagales</taxon>
        <taxon>Leadbetterellaceae</taxon>
        <taxon>Lacihabitans</taxon>
    </lineage>
</organism>
<evidence type="ECO:0000259" key="1">
    <source>
        <dbReference type="Pfam" id="PF00117"/>
    </source>
</evidence>
<dbReference type="Proteomes" id="UP001204144">
    <property type="component" value="Unassembled WGS sequence"/>
</dbReference>
<accession>A0AAE3H729</accession>
<dbReference type="InterPro" id="IPR017926">
    <property type="entry name" value="GATASE"/>
</dbReference>
<dbReference type="Gene3D" id="3.40.50.880">
    <property type="match status" value="1"/>
</dbReference>
<evidence type="ECO:0000313" key="3">
    <source>
        <dbReference type="Proteomes" id="UP001204144"/>
    </source>
</evidence>
<feature type="domain" description="Glutamine amidotransferase" evidence="1">
    <location>
        <begin position="56"/>
        <end position="214"/>
    </location>
</feature>
<dbReference type="GO" id="GO:0005829">
    <property type="term" value="C:cytosol"/>
    <property type="evidence" value="ECO:0007669"/>
    <property type="project" value="TreeGrafter"/>
</dbReference>
<evidence type="ECO:0000313" key="2">
    <source>
        <dbReference type="EMBL" id="MCP9765269.1"/>
    </source>
</evidence>
<protein>
    <submittedName>
        <fullName evidence="2">GMP synthase</fullName>
    </submittedName>
</protein>
<comment type="caution">
    <text evidence="2">The sequence shown here is derived from an EMBL/GenBank/DDBJ whole genome shotgun (WGS) entry which is preliminary data.</text>
</comment>
<sequence>MSDFKIAILDMYDDAPNEGMRCIKTLVEDFLQSKGVNMTNYSIFNVRKGVLLPSIADFDAFISTGGPGSPILENTEWEANYFQLISKLLEHNKKVEIKKQLFAICHSFQLLYQYFDLGIITKRKSTSFGVMPIHKLEPALHESIFFGLEEPFWAVDSRDFQAIMPNKKRFKEIGAKILCLEKNRPHVPLERAIMAIRFTPEIVGTQFHPEADAEGMHRYFKTEEKKQAVITNFGEKKYHSMIEHLEDPDKIMLTESVILPNFLEHAFQQKFEIILD</sequence>
<reference evidence="2 3" key="1">
    <citation type="submission" date="2018-11" db="EMBL/GenBank/DDBJ databases">
        <title>Novel bacteria species description.</title>
        <authorList>
            <person name="Han J.-H."/>
        </authorList>
    </citation>
    <scope>NUCLEOTIDE SEQUENCE [LARGE SCALE GENOMIC DNA]</scope>
    <source>
        <strain evidence="2 3">KCTC23259</strain>
    </source>
</reference>
<gene>
    <name evidence="2" type="ORF">EGI31_20230</name>
</gene>
<dbReference type="PROSITE" id="PS51273">
    <property type="entry name" value="GATASE_TYPE_1"/>
    <property type="match status" value="1"/>
</dbReference>
<dbReference type="AlphaFoldDB" id="A0AAE3H729"/>
<dbReference type="InterPro" id="IPR029062">
    <property type="entry name" value="Class_I_gatase-like"/>
</dbReference>
<name>A0AAE3H729_9BACT</name>
<dbReference type="InterPro" id="IPR044992">
    <property type="entry name" value="ChyE-like"/>
</dbReference>
<dbReference type="PANTHER" id="PTHR42695:SF5">
    <property type="entry name" value="GLUTAMINE AMIDOTRANSFERASE YLR126C-RELATED"/>
    <property type="match status" value="1"/>
</dbReference>
<keyword evidence="3" id="KW-1185">Reference proteome</keyword>